<dbReference type="OrthoDB" id="674604at2759"/>
<feature type="region of interest" description="Disordered" evidence="1">
    <location>
        <begin position="212"/>
        <end position="272"/>
    </location>
</feature>
<dbReference type="STRING" id="1507870.A0A1V8TFN1"/>
<protein>
    <submittedName>
        <fullName evidence="2">Uncharacterized protein</fullName>
    </submittedName>
</protein>
<evidence type="ECO:0000313" key="2">
    <source>
        <dbReference type="EMBL" id="OQO10175.1"/>
    </source>
</evidence>
<proteinExistence type="predicted"/>
<dbReference type="EMBL" id="NAJO01000009">
    <property type="protein sequence ID" value="OQO10175.1"/>
    <property type="molecule type" value="Genomic_DNA"/>
</dbReference>
<feature type="region of interest" description="Disordered" evidence="1">
    <location>
        <begin position="307"/>
        <end position="380"/>
    </location>
</feature>
<dbReference type="InParanoid" id="A0A1V8TFN1"/>
<evidence type="ECO:0000313" key="3">
    <source>
        <dbReference type="Proteomes" id="UP000192596"/>
    </source>
</evidence>
<gene>
    <name evidence="2" type="ORF">B0A48_04532</name>
</gene>
<dbReference type="AlphaFoldDB" id="A0A1V8TFN1"/>
<keyword evidence="3" id="KW-1185">Reference proteome</keyword>
<feature type="region of interest" description="Disordered" evidence="1">
    <location>
        <begin position="167"/>
        <end position="189"/>
    </location>
</feature>
<feature type="compositionally biased region" description="Basic and acidic residues" evidence="1">
    <location>
        <begin position="362"/>
        <end position="380"/>
    </location>
</feature>
<reference evidence="3" key="1">
    <citation type="submission" date="2017-03" db="EMBL/GenBank/DDBJ databases">
        <title>Genomes of endolithic fungi from Antarctica.</title>
        <authorList>
            <person name="Coleine C."/>
            <person name="Masonjones S."/>
            <person name="Stajich J.E."/>
        </authorList>
    </citation>
    <scope>NUCLEOTIDE SEQUENCE [LARGE SCALE GENOMIC DNA]</scope>
    <source>
        <strain evidence="3">CCFEE 5527</strain>
    </source>
</reference>
<name>A0A1V8TFN1_9PEZI</name>
<dbReference type="PANTHER" id="PTHR10622">
    <property type="entry name" value="HET DOMAIN-CONTAINING PROTEIN"/>
    <property type="match status" value="1"/>
</dbReference>
<evidence type="ECO:0000256" key="1">
    <source>
        <dbReference type="SAM" id="MobiDB-lite"/>
    </source>
</evidence>
<sequence length="380" mass="41872">MYGWYSNAKVCLAYLTDVSFSSDDQELVNDFCDSSWFTRRWTLQELLAPSFVVFLSTEWKEIGCKGAGRSRGSLGQVERAISRATEIPVQLLKDPGRIGSVSALDIVRWAEERESSREGDLWYCLCGLLGAWIDAKGATAVRISVLKRLEEIGPFQTGDAARIASELDRADQKARIQQGTRDTRSTQSAVEGAILSAATGAAQRVRQSRDIAALRGSRGPSSSRADVENHEDASEDDSRDVSEDDADDNAYTSDNDDDVGEGPSSMPREVPIERLRELYRKLIDKGYTSQEAKALTVNYKATGRLIPTPRERKEATSESHTTAAASIQSRTPRVLPTSQSSSRITGQRGASQRAVADADEVAQSRDSLERRIERMRLRSG</sequence>
<feature type="compositionally biased region" description="Polar residues" evidence="1">
    <location>
        <begin position="175"/>
        <end position="189"/>
    </location>
</feature>
<accession>A0A1V8TFN1</accession>
<comment type="caution">
    <text evidence="2">The sequence shown here is derived from an EMBL/GenBank/DDBJ whole genome shotgun (WGS) entry which is preliminary data.</text>
</comment>
<organism evidence="2 3">
    <name type="scientific">Cryoendolithus antarcticus</name>
    <dbReference type="NCBI Taxonomy" id="1507870"/>
    <lineage>
        <taxon>Eukaryota</taxon>
        <taxon>Fungi</taxon>
        <taxon>Dikarya</taxon>
        <taxon>Ascomycota</taxon>
        <taxon>Pezizomycotina</taxon>
        <taxon>Dothideomycetes</taxon>
        <taxon>Dothideomycetidae</taxon>
        <taxon>Cladosporiales</taxon>
        <taxon>Cladosporiaceae</taxon>
        <taxon>Cryoendolithus</taxon>
    </lineage>
</organism>
<feature type="compositionally biased region" description="Acidic residues" evidence="1">
    <location>
        <begin position="233"/>
        <end position="260"/>
    </location>
</feature>
<dbReference type="PANTHER" id="PTHR10622:SF11">
    <property type="entry name" value="HET-DOMAIN-CONTAINING PROTEIN"/>
    <property type="match status" value="1"/>
</dbReference>
<dbReference type="Proteomes" id="UP000192596">
    <property type="component" value="Unassembled WGS sequence"/>
</dbReference>
<feature type="compositionally biased region" description="Polar residues" evidence="1">
    <location>
        <begin position="327"/>
        <end position="350"/>
    </location>
</feature>